<dbReference type="SMART" id="SM00062">
    <property type="entry name" value="PBPb"/>
    <property type="match status" value="1"/>
</dbReference>
<dbReference type="CDD" id="cd01004">
    <property type="entry name" value="PBP2_MidA_like"/>
    <property type="match status" value="1"/>
</dbReference>
<organism evidence="5 8">
    <name type="scientific">Raoultella planticola</name>
    <name type="common">Klebsiella planticola</name>
    <dbReference type="NCBI Taxonomy" id="575"/>
    <lineage>
        <taxon>Bacteria</taxon>
        <taxon>Pseudomonadati</taxon>
        <taxon>Pseudomonadota</taxon>
        <taxon>Gammaproteobacteria</taxon>
        <taxon>Enterobacterales</taxon>
        <taxon>Enterobacteriaceae</taxon>
        <taxon>Klebsiella/Raoultella group</taxon>
        <taxon>Raoultella</taxon>
    </lineage>
</organism>
<evidence type="ECO:0000313" key="7">
    <source>
        <dbReference type="Proteomes" id="UP000078124"/>
    </source>
</evidence>
<dbReference type="EMBL" id="FLAC01000003">
    <property type="protein sequence ID" value="SBL57451.1"/>
    <property type="molecule type" value="Genomic_DNA"/>
</dbReference>
<dbReference type="Pfam" id="PF00497">
    <property type="entry name" value="SBP_bac_3"/>
    <property type="match status" value="1"/>
</dbReference>
<dbReference type="EMBL" id="QKOX01000033">
    <property type="protein sequence ID" value="RWT18126.1"/>
    <property type="molecule type" value="Genomic_DNA"/>
</dbReference>
<dbReference type="AlphaFoldDB" id="A0A443VGN1"/>
<name>A0A443VGN1_RAOPL</name>
<proteinExistence type="inferred from homology"/>
<dbReference type="PANTHER" id="PTHR35936">
    <property type="entry name" value="MEMBRANE-BOUND LYTIC MUREIN TRANSGLYCOSYLASE F"/>
    <property type="match status" value="1"/>
</dbReference>
<evidence type="ECO:0000256" key="3">
    <source>
        <dbReference type="SAM" id="SignalP"/>
    </source>
</evidence>
<feature type="signal peptide" evidence="3">
    <location>
        <begin position="1"/>
        <end position="26"/>
    </location>
</feature>
<comment type="caution">
    <text evidence="5">The sequence shown here is derived from an EMBL/GenBank/DDBJ whole genome shotgun (WGS) entry which is preliminary data.</text>
</comment>
<dbReference type="KEGG" id="rpln:B1209_05755"/>
<dbReference type="Gene3D" id="3.40.190.10">
    <property type="entry name" value="Periplasmic binding protein-like II"/>
    <property type="match status" value="2"/>
</dbReference>
<comment type="similarity">
    <text evidence="1">Belongs to the bacterial solute-binding protein 3 family.</text>
</comment>
<evidence type="ECO:0000313" key="5">
    <source>
        <dbReference type="EMBL" id="RWT18126.1"/>
    </source>
</evidence>
<dbReference type="PANTHER" id="PTHR35936:SF19">
    <property type="entry name" value="AMINO-ACID-BINDING PROTEIN YXEM-RELATED"/>
    <property type="match status" value="1"/>
</dbReference>
<feature type="domain" description="Solute-binding protein family 3/N-terminal" evidence="4">
    <location>
        <begin position="35"/>
        <end position="264"/>
    </location>
</feature>
<dbReference type="SUPFAM" id="SSF53850">
    <property type="entry name" value="Periplasmic binding protein-like II"/>
    <property type="match status" value="1"/>
</dbReference>
<dbReference type="Proteomes" id="UP000288843">
    <property type="component" value="Unassembled WGS sequence"/>
</dbReference>
<evidence type="ECO:0000259" key="4">
    <source>
        <dbReference type="SMART" id="SM00062"/>
    </source>
</evidence>
<protein>
    <submittedName>
        <fullName evidence="5">ABC transporter substrate-binding protein</fullName>
    </submittedName>
    <submittedName>
        <fullName evidence="6">Arginine ABC transporter</fullName>
    </submittedName>
</protein>
<accession>A0A443VGN1</accession>
<reference evidence="6 7" key="1">
    <citation type="submission" date="2016-05" db="EMBL/GenBank/DDBJ databases">
        <authorList>
            <consortium name="Pathogen Informatics"/>
        </authorList>
    </citation>
    <scope>NUCLEOTIDE SEQUENCE [LARGE SCALE GENOMIC DNA]</scope>
    <source>
        <strain evidence="6 7">2880STDY5682802</strain>
    </source>
</reference>
<evidence type="ECO:0000256" key="1">
    <source>
        <dbReference type="ARBA" id="ARBA00010333"/>
    </source>
</evidence>
<evidence type="ECO:0000256" key="2">
    <source>
        <dbReference type="ARBA" id="ARBA00022729"/>
    </source>
</evidence>
<gene>
    <name evidence="6" type="primary">glnH_1</name>
    <name evidence="5" type="ORF">DN603_24070</name>
    <name evidence="6" type="ORF">SAMEA2273876_01002</name>
</gene>
<evidence type="ECO:0000313" key="6">
    <source>
        <dbReference type="EMBL" id="SBL57451.1"/>
    </source>
</evidence>
<dbReference type="Proteomes" id="UP000078124">
    <property type="component" value="Unassembled WGS sequence"/>
</dbReference>
<keyword evidence="2 3" id="KW-0732">Signal</keyword>
<evidence type="ECO:0000313" key="8">
    <source>
        <dbReference type="Proteomes" id="UP000288843"/>
    </source>
</evidence>
<feature type="chain" id="PRO_5033431089" evidence="3">
    <location>
        <begin position="27"/>
        <end position="272"/>
    </location>
</feature>
<reference evidence="5 8" key="2">
    <citation type="submission" date="2018-06" db="EMBL/GenBank/DDBJ databases">
        <title>Carbapenemase-producing Enterobacteriaceae present in wastewater treatment plant effluent and nearby surface waters in the US.</title>
        <authorList>
            <person name="Mathys D.A."/>
            <person name="Mollenkopf D.F."/>
            <person name="Feicht S.M."/>
            <person name="Adams R.J."/>
            <person name="Albers A.L."/>
            <person name="Stuever D.M."/>
            <person name="Daniels J.B."/>
            <person name="Wittum T.E."/>
        </authorList>
    </citation>
    <scope>NUCLEOTIDE SEQUENCE [LARGE SCALE GENOMIC DNA]</scope>
    <source>
        <strain evidence="5 8">GEO_47_Down_B</strain>
    </source>
</reference>
<sequence length="272" mass="29087">MKKSLSLRYLATSLGLALGLASAAQAADTTLSPGKIKIAMEVAYPPFESWQDDAIVGFDAELAALLSQKTGLTLQLVDTKFSSLILGLSGGRQDAVISALYITEERTRQADAIPYANTGAYIMVRSDSPVAPQTEHDLCGLTVGLQQGTSWVKKLQALSAGECQQQGKGAIEIKEFPTSPETLQALLSGNIQAQVDIAGVVSLFTQRSKGRLKVSSPQTIYPQTLGIYVRRGNTALAQQLTSALKTLRDNGEYHALLQKYAVYGITDNAPQP</sequence>
<dbReference type="RefSeq" id="WP_032691057.1">
    <property type="nucleotide sequence ID" value="NZ_BIJB01000003.1"/>
</dbReference>
<dbReference type="InterPro" id="IPR001638">
    <property type="entry name" value="Solute-binding_3/MltF_N"/>
</dbReference>